<proteinExistence type="predicted"/>
<dbReference type="AlphaFoldDB" id="X0S6Z5"/>
<name>X0S6Z5_9ZZZZ</name>
<organism evidence="1">
    <name type="scientific">marine sediment metagenome</name>
    <dbReference type="NCBI Taxonomy" id="412755"/>
    <lineage>
        <taxon>unclassified sequences</taxon>
        <taxon>metagenomes</taxon>
        <taxon>ecological metagenomes</taxon>
    </lineage>
</organism>
<gene>
    <name evidence="1" type="ORF">S01H1_02817</name>
</gene>
<accession>X0S6Z5</accession>
<comment type="caution">
    <text evidence="1">The sequence shown here is derived from an EMBL/GenBank/DDBJ whole genome shotgun (WGS) entry which is preliminary data.</text>
</comment>
<evidence type="ECO:0000313" key="1">
    <source>
        <dbReference type="EMBL" id="GAF71712.1"/>
    </source>
</evidence>
<feature type="non-terminal residue" evidence="1">
    <location>
        <position position="174"/>
    </location>
</feature>
<dbReference type="EMBL" id="BARS01001428">
    <property type="protein sequence ID" value="GAF71712.1"/>
    <property type="molecule type" value="Genomic_DNA"/>
</dbReference>
<sequence>MPIGPDEWEAGDIAGGPLPELPYKLVTHKECKCCAHKDVQEIDEAFLRDFISGQEAAERLGVSPAYYSTHINRDILRPAKEIVANSPVVKNVVNDTLGIVTRMRNSLNRYMDRLDLLLDQGITERTEFRIKAISSEVRAWSELLLKLEGQLQDSPLIVIQNMEVRFQKVIETVM</sequence>
<reference evidence="1" key="1">
    <citation type="journal article" date="2014" name="Front. Microbiol.">
        <title>High frequency of phylogenetically diverse reductive dehalogenase-homologous genes in deep subseafloor sedimentary metagenomes.</title>
        <authorList>
            <person name="Kawai M."/>
            <person name="Futagami T."/>
            <person name="Toyoda A."/>
            <person name="Takaki Y."/>
            <person name="Nishi S."/>
            <person name="Hori S."/>
            <person name="Arai W."/>
            <person name="Tsubouchi T."/>
            <person name="Morono Y."/>
            <person name="Uchiyama I."/>
            <person name="Ito T."/>
            <person name="Fujiyama A."/>
            <person name="Inagaki F."/>
            <person name="Takami H."/>
        </authorList>
    </citation>
    <scope>NUCLEOTIDE SEQUENCE</scope>
    <source>
        <strain evidence="1">Expedition CK06-06</strain>
    </source>
</reference>
<protein>
    <submittedName>
        <fullName evidence="1">Uncharacterized protein</fullName>
    </submittedName>
</protein>